<name>A0A7X0MKX8_9SPHI</name>
<comment type="caution">
    <text evidence="1">The sequence shown here is derived from an EMBL/GenBank/DDBJ whole genome shotgun (WGS) entry which is preliminary data.</text>
</comment>
<protein>
    <submittedName>
        <fullName evidence="1">Uncharacterized protein</fullName>
    </submittedName>
</protein>
<gene>
    <name evidence="1" type="ORF">HDF25_005198</name>
</gene>
<evidence type="ECO:0000313" key="2">
    <source>
        <dbReference type="Proteomes" id="UP000521017"/>
    </source>
</evidence>
<dbReference type="RefSeq" id="WP_184629251.1">
    <property type="nucleotide sequence ID" value="NZ_JACHCC010000019.1"/>
</dbReference>
<accession>A0A7X0MKX8</accession>
<dbReference type="EMBL" id="JACHCC010000019">
    <property type="protein sequence ID" value="MBB6503012.1"/>
    <property type="molecule type" value="Genomic_DNA"/>
</dbReference>
<reference evidence="1 2" key="1">
    <citation type="submission" date="2020-08" db="EMBL/GenBank/DDBJ databases">
        <title>Genomic Encyclopedia of Type Strains, Phase IV (KMG-V): Genome sequencing to study the core and pangenomes of soil and plant-associated prokaryotes.</title>
        <authorList>
            <person name="Whitman W."/>
        </authorList>
    </citation>
    <scope>NUCLEOTIDE SEQUENCE [LARGE SCALE GENOMIC DNA]</scope>
    <source>
        <strain evidence="1 2">M2T3</strain>
    </source>
</reference>
<organism evidence="1 2">
    <name type="scientific">Pedobacter cryoconitis</name>
    <dbReference type="NCBI Taxonomy" id="188932"/>
    <lineage>
        <taxon>Bacteria</taxon>
        <taxon>Pseudomonadati</taxon>
        <taxon>Bacteroidota</taxon>
        <taxon>Sphingobacteriia</taxon>
        <taxon>Sphingobacteriales</taxon>
        <taxon>Sphingobacteriaceae</taxon>
        <taxon>Pedobacter</taxon>
    </lineage>
</organism>
<sequence length="659" mass="71781">MSDFPPCDASLARAQQYAKDNGFPVWNYCPTLHCDENVSYNHQFCYCQGMFNIPSNFNAQGQCINGVGSLIPIASESCYCCCSCFAFDTPIAVSKDMVKAVQNFEVNDLVWVAADPTLKSWIQKPVLFSSGTGPDGQNKLIKVHFGDQTKGIVVTPDSFRSSFVSKEMSEKYFSILSTNKFIDKGGLVDLMAVKKSDADKICKLLGSQMVVAQKVFNILKTDSNYLLVTGIQPFLMKDKTLKQAQKLVPGKDVLMLADGSTTPIISLELGMFHKGVHHIATSNHPATSLDGHLLLANGIVVGDYATQLSMGSAKSSLKDTHADLPVFGSKEYSAKYNNLDSTSFSAYAKTPVAHEAELFEVFHIAKSALIPEDAFSFITKDQSEELMLNAPIYPASNNVAEPDVRYLFKLFGAFNPDITYYYDQNNMIPNAYSFNQYGSKFVVINCGWTLLEGIYFQGIAMTIAHLTAALNEDGLLPVGVSPLGKADYDVYPVFLSVFYNPQAAVLNYNAASDQIKKIFSYIKKHRDPIDEISLDCRIDTLAASIKGSPLPHCAGGPPNPALEVTGASATIPEGHEIPVIAITFNMPVDEDTASALGNYMFNPAALVFLATVDKKNPAQVNIEGIIIPDTDYTVVVTGVLSVDQQPIIVGKNGAKFKLS</sequence>
<dbReference type="AlphaFoldDB" id="A0A7X0MKX8"/>
<proteinExistence type="predicted"/>
<evidence type="ECO:0000313" key="1">
    <source>
        <dbReference type="EMBL" id="MBB6503012.1"/>
    </source>
</evidence>
<dbReference type="Proteomes" id="UP000521017">
    <property type="component" value="Unassembled WGS sequence"/>
</dbReference>